<proteinExistence type="predicted"/>
<gene>
    <name evidence="2" type="ORF">HCN83_08650</name>
</gene>
<feature type="transmembrane region" description="Helical" evidence="1">
    <location>
        <begin position="20"/>
        <end position="44"/>
    </location>
</feature>
<dbReference type="AlphaFoldDB" id="A0A969PU98"/>
<dbReference type="Proteomes" id="UP000752012">
    <property type="component" value="Unassembled WGS sequence"/>
</dbReference>
<evidence type="ECO:0000256" key="1">
    <source>
        <dbReference type="SAM" id="Phobius"/>
    </source>
</evidence>
<keyword evidence="1" id="KW-0472">Membrane</keyword>
<name>A0A969PU98_9BACI</name>
<dbReference type="EMBL" id="JAATHJ010000010">
    <property type="protein sequence ID" value="NJP37654.1"/>
    <property type="molecule type" value="Genomic_DNA"/>
</dbReference>
<accession>A0A969PU98</accession>
<protein>
    <submittedName>
        <fullName evidence="2">ComGF family competence protein</fullName>
    </submittedName>
</protein>
<evidence type="ECO:0000313" key="3">
    <source>
        <dbReference type="Proteomes" id="UP000752012"/>
    </source>
</evidence>
<comment type="caution">
    <text evidence="2">The sequence shown here is derived from an EMBL/GenBank/DDBJ whole genome shotgun (WGS) entry which is preliminary data.</text>
</comment>
<evidence type="ECO:0000313" key="2">
    <source>
        <dbReference type="EMBL" id="NJP37654.1"/>
    </source>
</evidence>
<keyword evidence="1" id="KW-0812">Transmembrane</keyword>
<keyword evidence="3" id="KW-1185">Reference proteome</keyword>
<organism evidence="2 3">
    <name type="scientific">Alkalicoccus luteus</name>
    <dbReference type="NCBI Taxonomy" id="1237094"/>
    <lineage>
        <taxon>Bacteria</taxon>
        <taxon>Bacillati</taxon>
        <taxon>Bacillota</taxon>
        <taxon>Bacilli</taxon>
        <taxon>Bacillales</taxon>
        <taxon>Bacillaceae</taxon>
        <taxon>Alkalicoccus</taxon>
    </lineage>
</organism>
<sequence length="196" mass="21660">MKYVSANIITSEKKNKGGIMIQVLAGFTVLMVIILLFTSGYTVVKKTMTEEQGFHPYEFAVFTAQLEIEVKQADSISVSSTGDRLVLISAGSVISYEPYGTGIRRRVNYSGHQMMLQQASHVTFSSGEQAVAVEAEGAGRTFRAAMLFPSGLLRGYHQSEQTPELKERITSEYCQPGRNDTESHNCQVAEAAYERE</sequence>
<dbReference type="InterPro" id="IPR016977">
    <property type="entry name" value="ComGF"/>
</dbReference>
<dbReference type="RefSeq" id="WP_168006390.1">
    <property type="nucleotide sequence ID" value="NZ_JAATHJ010000010.1"/>
</dbReference>
<reference evidence="2 3" key="1">
    <citation type="submission" date="2020-03" db="EMBL/GenBank/DDBJ databases">
        <title>Assessment of the enzymatic potential of alkaline-tolerant lipase obtained from Bacillus luteus H11 (technogenic soil) for the bioremediation of saline soils contaminated with petroleum substances.</title>
        <authorList>
            <person name="Kalwasinska A."/>
        </authorList>
    </citation>
    <scope>NUCLEOTIDE SEQUENCE [LARGE SCALE GENOMIC DNA]</scope>
    <source>
        <strain evidence="2 3">H11</strain>
    </source>
</reference>
<dbReference type="Pfam" id="PF15980">
    <property type="entry name" value="ComGF"/>
    <property type="match status" value="1"/>
</dbReference>
<keyword evidence="1" id="KW-1133">Transmembrane helix</keyword>